<dbReference type="Proteomes" id="UP000776629">
    <property type="component" value="Unassembled WGS sequence"/>
</dbReference>
<proteinExistence type="predicted"/>
<evidence type="ECO:0000256" key="1">
    <source>
        <dbReference type="SAM" id="Phobius"/>
    </source>
</evidence>
<keyword evidence="1" id="KW-0812">Transmembrane</keyword>
<evidence type="ECO:0008006" key="4">
    <source>
        <dbReference type="Google" id="ProtNLM"/>
    </source>
</evidence>
<keyword evidence="1" id="KW-1133">Transmembrane helix</keyword>
<evidence type="ECO:0000313" key="3">
    <source>
        <dbReference type="Proteomes" id="UP000776629"/>
    </source>
</evidence>
<keyword evidence="1" id="KW-0472">Membrane</keyword>
<dbReference type="InterPro" id="IPR036259">
    <property type="entry name" value="MFS_trans_sf"/>
</dbReference>
<dbReference type="RefSeq" id="WP_204776633.1">
    <property type="nucleotide sequence ID" value="NZ_JACJJQ010000024.1"/>
</dbReference>
<accession>A0ABS2EQH2</accession>
<reference evidence="2 3" key="1">
    <citation type="journal article" date="2021" name="Sci. Rep.">
        <title>The distribution of antibiotic resistance genes in chicken gut microbiota commensals.</title>
        <authorList>
            <person name="Juricova H."/>
            <person name="Matiasovicova J."/>
            <person name="Kubasova T."/>
            <person name="Cejkova D."/>
            <person name="Rychlik I."/>
        </authorList>
    </citation>
    <scope>NUCLEOTIDE SEQUENCE [LARGE SCALE GENOMIC DNA]</scope>
    <source>
        <strain evidence="2 3">An810</strain>
    </source>
</reference>
<feature type="transmembrane region" description="Helical" evidence="1">
    <location>
        <begin position="82"/>
        <end position="101"/>
    </location>
</feature>
<keyword evidence="3" id="KW-1185">Reference proteome</keyword>
<comment type="caution">
    <text evidence="2">The sequence shown here is derived from an EMBL/GenBank/DDBJ whole genome shotgun (WGS) entry which is preliminary data.</text>
</comment>
<protein>
    <recommendedName>
        <fullName evidence="4">Major facilitator superfamily (MFS) profile domain-containing protein</fullName>
    </recommendedName>
</protein>
<name>A0ABS2EQH2_9LACO</name>
<gene>
    <name evidence="2" type="ORF">H5993_06020</name>
</gene>
<sequence length="106" mass="10783">MIGIQRGSWLGVALPMIFSSSGQRLIMSPLTVAGVANTSGDIAGAASGVVNTVHQIGGAVGLSIVSEMVAGITSPSVMIDRAQVWMVVLAVIMLIAGLNILRGSHK</sequence>
<dbReference type="EMBL" id="JACJJQ010000024">
    <property type="protein sequence ID" value="MBM6754311.1"/>
    <property type="molecule type" value="Genomic_DNA"/>
</dbReference>
<dbReference type="SUPFAM" id="SSF103473">
    <property type="entry name" value="MFS general substrate transporter"/>
    <property type="match status" value="1"/>
</dbReference>
<evidence type="ECO:0000313" key="2">
    <source>
        <dbReference type="EMBL" id="MBM6754311.1"/>
    </source>
</evidence>
<organism evidence="2 3">
    <name type="scientific">Limosilactobacillus alvi</name>
    <dbReference type="NCBI Taxonomy" id="990412"/>
    <lineage>
        <taxon>Bacteria</taxon>
        <taxon>Bacillati</taxon>
        <taxon>Bacillota</taxon>
        <taxon>Bacilli</taxon>
        <taxon>Lactobacillales</taxon>
        <taxon>Lactobacillaceae</taxon>
        <taxon>Limosilactobacillus</taxon>
    </lineage>
</organism>